<dbReference type="Ensembl" id="ENSPKIT00000030909.1">
    <property type="protein sequence ID" value="ENSPKIP00000006871.1"/>
    <property type="gene ID" value="ENSPKIG00000022983.1"/>
</dbReference>
<feature type="compositionally biased region" description="Low complexity" evidence="2">
    <location>
        <begin position="1737"/>
        <end position="1746"/>
    </location>
</feature>
<feature type="compositionally biased region" description="Basic and acidic residues" evidence="2">
    <location>
        <begin position="708"/>
        <end position="717"/>
    </location>
</feature>
<feature type="compositionally biased region" description="Basic and acidic residues" evidence="2">
    <location>
        <begin position="446"/>
        <end position="456"/>
    </location>
</feature>
<dbReference type="CTD" id="55701"/>
<organism evidence="5 6">
    <name type="scientific">Paramormyrops kingsleyae</name>
    <dbReference type="NCBI Taxonomy" id="1676925"/>
    <lineage>
        <taxon>Eukaryota</taxon>
        <taxon>Metazoa</taxon>
        <taxon>Chordata</taxon>
        <taxon>Craniata</taxon>
        <taxon>Vertebrata</taxon>
        <taxon>Euteleostomi</taxon>
        <taxon>Actinopterygii</taxon>
        <taxon>Neopterygii</taxon>
        <taxon>Teleostei</taxon>
        <taxon>Osteoglossocephala</taxon>
        <taxon>Osteoglossomorpha</taxon>
        <taxon>Osteoglossiformes</taxon>
        <taxon>Mormyridae</taxon>
        <taxon>Paramormyrops</taxon>
    </lineage>
</organism>
<sequence length="1779" mass="194750">MGSEAVEDCVQGALSSLYPPFESTAPPLLSQVFSVLESTYQHDSLRYLLDYFIPAKHLLHKLQQHACAQYLGCLFLHSGWPLSLGEKVVVQLSTLDWRLLRSNDFYLQVVPFSTRCPRLALKCLAPGGRNVQEVLVPESQHALVFTPEWLQSINKERGCVRGAGKLDTCLVSTCDGVIRLPWEDVVYPKFLYHESGKSDDSTSHDWGSSCDLESLSWDEEEEEEQLPPDGDAVDPGGEYVELLEMRGGPDGGADPKRYLEMQGAGKTKTLPLCRRSRAVRLRRGKGWDHGKHDTMGATRPSGNTTHKENPKSTSRGREVVAAGDDMTSRPAPQVIDLPRDRNPDPSLLQSLNEIDRPGRDVLGPSGAELPLVGFTQERKPGVGREKEGSGSSEALCGYQRRNETETSENLRDKTGPDVDPVGEHNNDQDKLSNSSCAIEDVQVLTDDAHSRARDAEGTSGECRGSLMQSGTEQHNTDPTNQDSSAAQMDRAAQHEEPANPEKPLLNPSTPTAPNNTLFPQPGSETSLTTGLPSQHDLQTELNTTSSHQPGFEALVKTNASSQPAPQTGPQPAPALKVKGQAKILRDKDALLEKDVKVAEFRAHRKKRKGKGGRAKIKPTGCLSHEGPDQPPEKLPNKTSPEDTRSKPTPTADDQQEHVPAEMEEVLVPANQGTEEMEIKKNGEDDPSIESKTCSDENSNASTLLSDHSSNKATDHSGDSSCAAPHLLKDLDTELLQSETLALTGTADRLGRPLIIMQVPNDGHSEEELSRILSCYHAITRLWAQEKGLTVVVDSRVSTPNALCLAALQRFQDLVPGGLGCKLVLTDENQESSLPHIEGVEVHIVRGLGILQQHVDRQQLPVALGGDFPHSHSEWLAYRLSLERLTEWCRSALSLLGQALHSLDTEPLPQCTKMVSVCVEKHKKLMMDVLADQRLTELQQVGGAWLAGLTNRGSGPAQRSTDCRAALAATTELYNSVDDSLHRLVRVSNERGRDLDALRKLVALEERLNKCEKELEQVQEQLEEFKDTPLSLSMLSLKQQKFKAFRESAMELQRETHSVLGELESWAELEWAGLGMVLERLPPVRERLRDMSHCLSDCWTQLDSTQRLLSTLTEASQWCDAVSASPGPPTASPLASLPPIPPSRFQDARALALELGGGPLLELWSRTLERYQRTLAQFKTRLLQAPPPAPPPPRPKAASSSSMWDLLNADGEMEGEGDGDWGGLQSWGSLASLFRPQNCSTLKIGEERKKDGAAGGGGKFLQALLHPAKKSPPEAPLPPKPPRKRHPSFDLQALLAPRRTPTNSRPAEIPGAASRNSPMSWLGRKTLVDPILNTSMAAALPVGGAAVGVGSVLIRGVEVSSKEVVDHTGSPRQHVLLFRTERETGGERQGATTQSKIYHLWCGLLSSERQYVAVLKGVEESYQPLLDCPETPATLRGKWETLFSNWSSLSSFHAQHLLPNMEGALTQTLLLQDSFCKFKEEFLQYSHYIRTRPDPDSMLVSQASDFFKAKLPALSPLSPLAFPQCLTAPTQRLAQYCEVLEDLGSLNSASEAALSTLRLIQRHGEDLRASDLIVGCPVPLADRGELVRQGELLVCGAARRRKAGLRTIFLYQHYLILTKTKNLSLGRTVHSFKHSLKVGEMGLTQSLGEEGVKFEVWVRQASRTRDCLTLQAPSPDERVAWTHDIAQLLWTHAIHNTELCLKESLCMGVSSKLLLDVTGAHSASELDSGYSLNDRVQSSCSDSSSVGSHKEGGSPASGRDSQINVGQTGQEQNSSPSTAV</sequence>
<dbReference type="SUPFAM" id="SSF50729">
    <property type="entry name" value="PH domain-like"/>
    <property type="match status" value="1"/>
</dbReference>
<evidence type="ECO:0000256" key="2">
    <source>
        <dbReference type="SAM" id="MobiDB-lite"/>
    </source>
</evidence>
<feature type="region of interest" description="Disordered" evidence="2">
    <location>
        <begin position="216"/>
        <end position="236"/>
    </location>
</feature>
<dbReference type="PROSITE" id="PS50003">
    <property type="entry name" value="PH_DOMAIN"/>
    <property type="match status" value="1"/>
</dbReference>
<dbReference type="SUPFAM" id="SSF48065">
    <property type="entry name" value="DBL homology domain (DH-domain)"/>
    <property type="match status" value="1"/>
</dbReference>
<feature type="region of interest" description="Disordered" evidence="2">
    <location>
        <begin position="602"/>
        <end position="719"/>
    </location>
</feature>
<evidence type="ECO:0000256" key="1">
    <source>
        <dbReference type="SAM" id="Coils"/>
    </source>
</evidence>
<dbReference type="Gene3D" id="1.20.58.60">
    <property type="match status" value="1"/>
</dbReference>
<feature type="compositionally biased region" description="Basic and acidic residues" evidence="2">
    <location>
        <begin position="285"/>
        <end position="294"/>
    </location>
</feature>
<dbReference type="STRING" id="1676925.ENSPKIP00000006871"/>
<reference evidence="5" key="2">
    <citation type="submission" date="2025-09" db="UniProtKB">
        <authorList>
            <consortium name="Ensembl"/>
        </authorList>
    </citation>
    <scope>IDENTIFICATION</scope>
</reference>
<dbReference type="Pfam" id="PF00621">
    <property type="entry name" value="RhoGEF"/>
    <property type="match status" value="1"/>
</dbReference>
<feature type="compositionally biased region" description="Basic and acidic residues" evidence="2">
    <location>
        <begin position="376"/>
        <end position="388"/>
    </location>
</feature>
<dbReference type="InterPro" id="IPR052231">
    <property type="entry name" value="Rho_GEF_signaling-related"/>
</dbReference>
<feature type="coiled-coil region" evidence="1">
    <location>
        <begin position="1000"/>
        <end position="1027"/>
    </location>
</feature>
<evidence type="ECO:0000313" key="5">
    <source>
        <dbReference type="Ensembl" id="ENSPKIP00000006871.1"/>
    </source>
</evidence>
<dbReference type="InterPro" id="IPR055251">
    <property type="entry name" value="SOS1_NGEF_PH"/>
</dbReference>
<feature type="compositionally biased region" description="Basic and acidic residues" evidence="2">
    <location>
        <begin position="400"/>
        <end position="430"/>
    </location>
</feature>
<feature type="compositionally biased region" description="Acidic residues" evidence="2">
    <location>
        <begin position="216"/>
        <end position="226"/>
    </location>
</feature>
<dbReference type="PANTHER" id="PTHR45845:SF4">
    <property type="entry name" value="PLECKSTRIN HOMOLOGY DOMAIN CONTAINING, FAMILY G (WITH RHOGEF DOMAIN) MEMBER 4"/>
    <property type="match status" value="1"/>
</dbReference>
<protein>
    <submittedName>
        <fullName evidence="5">Rho guanine nucleotide exchange factor (GEF) 40</fullName>
    </submittedName>
</protein>
<name>A0A3B3QN67_9TELE</name>
<feature type="region of interest" description="Disordered" evidence="2">
    <location>
        <begin position="1731"/>
        <end position="1779"/>
    </location>
</feature>
<feature type="compositionally biased region" description="Polar residues" evidence="2">
    <location>
        <begin position="466"/>
        <end position="486"/>
    </location>
</feature>
<feature type="region of interest" description="Disordered" evidence="2">
    <location>
        <begin position="1293"/>
        <end position="1318"/>
    </location>
</feature>
<dbReference type="GeneTree" id="ENSGT00940000166741"/>
<proteinExistence type="predicted"/>
<dbReference type="PANTHER" id="PTHR45845">
    <property type="entry name" value="RHO GUANINE NUCLEOTIDE EXCHANGE FACTOR-RELATED"/>
    <property type="match status" value="1"/>
</dbReference>
<dbReference type="Proteomes" id="UP000261540">
    <property type="component" value="Unplaced"/>
</dbReference>
<evidence type="ECO:0000313" key="6">
    <source>
        <dbReference type="Proteomes" id="UP000261540"/>
    </source>
</evidence>
<reference evidence="5" key="1">
    <citation type="submission" date="2025-08" db="UniProtKB">
        <authorList>
            <consortium name="Ensembl"/>
        </authorList>
    </citation>
    <scope>IDENTIFICATION</scope>
</reference>
<feature type="compositionally biased region" description="Basic residues" evidence="2">
    <location>
        <begin position="602"/>
        <end position="616"/>
    </location>
</feature>
<keyword evidence="6" id="KW-1185">Reference proteome</keyword>
<dbReference type="InterPro" id="IPR001849">
    <property type="entry name" value="PH_domain"/>
</dbReference>
<feature type="compositionally biased region" description="Polar residues" evidence="2">
    <location>
        <begin position="506"/>
        <end position="548"/>
    </location>
</feature>
<evidence type="ECO:0000259" key="4">
    <source>
        <dbReference type="PROSITE" id="PS50010"/>
    </source>
</evidence>
<feature type="compositionally biased region" description="Polar residues" evidence="2">
    <location>
        <begin position="1758"/>
        <end position="1779"/>
    </location>
</feature>
<dbReference type="Gene3D" id="2.30.29.30">
    <property type="entry name" value="Pleckstrin-homology domain (PH domain)/Phosphotyrosine-binding domain (PTB)"/>
    <property type="match status" value="1"/>
</dbReference>
<dbReference type="SMART" id="SM00233">
    <property type="entry name" value="PH"/>
    <property type="match status" value="1"/>
</dbReference>
<dbReference type="Gene3D" id="1.20.900.10">
    <property type="entry name" value="Dbl homology (DH) domain"/>
    <property type="match status" value="1"/>
</dbReference>
<feature type="region of interest" description="Disordered" evidence="2">
    <location>
        <begin position="1267"/>
        <end position="1286"/>
    </location>
</feature>
<feature type="domain" description="PH" evidence="3">
    <location>
        <begin position="1584"/>
        <end position="1689"/>
    </location>
</feature>
<feature type="region of interest" description="Disordered" evidence="2">
    <location>
        <begin position="283"/>
        <end position="580"/>
    </location>
</feature>
<feature type="domain" description="DH" evidence="4">
    <location>
        <begin position="1395"/>
        <end position="1542"/>
    </location>
</feature>
<dbReference type="PROSITE" id="PS50010">
    <property type="entry name" value="DH_2"/>
    <property type="match status" value="1"/>
</dbReference>
<feature type="compositionally biased region" description="Polar residues" evidence="2">
    <location>
        <begin position="689"/>
        <end position="707"/>
    </location>
</feature>
<dbReference type="GO" id="GO:0005085">
    <property type="term" value="F:guanyl-nucleotide exchange factor activity"/>
    <property type="evidence" value="ECO:0007669"/>
    <property type="project" value="InterPro"/>
</dbReference>
<dbReference type="Pfam" id="PF22697">
    <property type="entry name" value="SOS1_NGEF_PH"/>
    <property type="match status" value="1"/>
</dbReference>
<feature type="compositionally biased region" description="Basic and acidic residues" evidence="2">
    <location>
        <begin position="625"/>
        <end position="645"/>
    </location>
</feature>
<feature type="compositionally biased region" description="Basic and acidic residues" evidence="2">
    <location>
        <begin position="305"/>
        <end position="318"/>
    </location>
</feature>
<dbReference type="SUPFAM" id="SSF46966">
    <property type="entry name" value="Spectrin repeat"/>
    <property type="match status" value="1"/>
</dbReference>
<evidence type="ECO:0000259" key="3">
    <source>
        <dbReference type="PROSITE" id="PS50003"/>
    </source>
</evidence>
<dbReference type="SMART" id="SM00325">
    <property type="entry name" value="RhoGEF"/>
    <property type="match status" value="1"/>
</dbReference>
<accession>A0A3B3QN67</accession>
<dbReference type="InterPro" id="IPR000219">
    <property type="entry name" value="DH_dom"/>
</dbReference>
<keyword evidence="1" id="KW-0175">Coiled coil</keyword>
<dbReference type="InterPro" id="IPR035899">
    <property type="entry name" value="DBL_dom_sf"/>
</dbReference>
<dbReference type="InterPro" id="IPR011993">
    <property type="entry name" value="PH-like_dom_sf"/>
</dbReference>